<keyword evidence="1" id="KW-0472">Membrane</keyword>
<dbReference type="InterPro" id="IPR051447">
    <property type="entry name" value="Lipoprotein-release_system"/>
</dbReference>
<dbReference type="Pfam" id="PF12704">
    <property type="entry name" value="MacB_PCD"/>
    <property type="match status" value="1"/>
</dbReference>
<sequence>MNLPLFIAQRIHFSKGEDNRKVTPPVIRIAMAGVALGLAVMILAVAIVVGFKKEIREKVVGFSSHIQITNFKNSSLYDSYPVALSDSMRQLLQDDARIVRVEGFASKPGIIKTENEFLGIILNGAGADYDWSFLESNLSEGELPDFSDSTVSNQVLLSRYMADKLHLKVGDGLYTYFIQDDNVRARKFTISGIYQTNFLDYDRMYVMADVRHIQRLNGWNPDQYTGFSVLLHD</sequence>
<dbReference type="EMBL" id="DVNA01000120">
    <property type="protein sequence ID" value="HIU55197.1"/>
    <property type="molecule type" value="Genomic_DNA"/>
</dbReference>
<dbReference type="AlphaFoldDB" id="A0A9D1M820"/>
<dbReference type="Proteomes" id="UP000824112">
    <property type="component" value="Unassembled WGS sequence"/>
</dbReference>
<evidence type="ECO:0000259" key="2">
    <source>
        <dbReference type="Pfam" id="PF12704"/>
    </source>
</evidence>
<keyword evidence="1" id="KW-1133">Transmembrane helix</keyword>
<dbReference type="PANTHER" id="PTHR30489">
    <property type="entry name" value="LIPOPROTEIN-RELEASING SYSTEM TRANSMEMBRANE PROTEIN LOLE"/>
    <property type="match status" value="1"/>
</dbReference>
<feature type="non-terminal residue" evidence="3">
    <location>
        <position position="233"/>
    </location>
</feature>
<protein>
    <submittedName>
        <fullName evidence="3">ABC transporter permease</fullName>
    </submittedName>
</protein>
<evidence type="ECO:0000313" key="4">
    <source>
        <dbReference type="Proteomes" id="UP000824112"/>
    </source>
</evidence>
<reference evidence="3" key="2">
    <citation type="journal article" date="2021" name="PeerJ">
        <title>Extensive microbial diversity within the chicken gut microbiome revealed by metagenomics and culture.</title>
        <authorList>
            <person name="Gilroy R."/>
            <person name="Ravi A."/>
            <person name="Getino M."/>
            <person name="Pursley I."/>
            <person name="Horton D.L."/>
            <person name="Alikhan N.F."/>
            <person name="Baker D."/>
            <person name="Gharbi K."/>
            <person name="Hall N."/>
            <person name="Watson M."/>
            <person name="Adriaenssens E.M."/>
            <person name="Foster-Nyarko E."/>
            <person name="Jarju S."/>
            <person name="Secka A."/>
            <person name="Antonio M."/>
            <person name="Oren A."/>
            <person name="Chaudhuri R.R."/>
            <person name="La Ragione R."/>
            <person name="Hildebrand F."/>
            <person name="Pallen M.J."/>
        </authorList>
    </citation>
    <scope>NUCLEOTIDE SEQUENCE</scope>
    <source>
        <strain evidence="3">CHK158-818</strain>
    </source>
</reference>
<keyword evidence="1" id="KW-0812">Transmembrane</keyword>
<comment type="caution">
    <text evidence="3">The sequence shown here is derived from an EMBL/GenBank/DDBJ whole genome shotgun (WGS) entry which is preliminary data.</text>
</comment>
<feature type="transmembrane region" description="Helical" evidence="1">
    <location>
        <begin position="29"/>
        <end position="51"/>
    </location>
</feature>
<evidence type="ECO:0000256" key="1">
    <source>
        <dbReference type="SAM" id="Phobius"/>
    </source>
</evidence>
<evidence type="ECO:0000313" key="3">
    <source>
        <dbReference type="EMBL" id="HIU55197.1"/>
    </source>
</evidence>
<feature type="domain" description="MacB-like periplasmic core" evidence="2">
    <location>
        <begin position="29"/>
        <end position="215"/>
    </location>
</feature>
<proteinExistence type="predicted"/>
<dbReference type="PANTHER" id="PTHR30489:SF0">
    <property type="entry name" value="LIPOPROTEIN-RELEASING SYSTEM TRANSMEMBRANE PROTEIN LOLE"/>
    <property type="match status" value="1"/>
</dbReference>
<accession>A0A9D1M820</accession>
<reference evidence="3" key="1">
    <citation type="submission" date="2020-10" db="EMBL/GenBank/DDBJ databases">
        <authorList>
            <person name="Gilroy R."/>
        </authorList>
    </citation>
    <scope>NUCLEOTIDE SEQUENCE</scope>
    <source>
        <strain evidence="3">CHK158-818</strain>
    </source>
</reference>
<dbReference type="InterPro" id="IPR025857">
    <property type="entry name" value="MacB_PCD"/>
</dbReference>
<dbReference type="GO" id="GO:0098797">
    <property type="term" value="C:plasma membrane protein complex"/>
    <property type="evidence" value="ECO:0007669"/>
    <property type="project" value="TreeGrafter"/>
</dbReference>
<gene>
    <name evidence="3" type="ORF">IAB03_05250</name>
</gene>
<organism evidence="3 4">
    <name type="scientific">Candidatus Gallibacteroides avistercoris</name>
    <dbReference type="NCBI Taxonomy" id="2840833"/>
    <lineage>
        <taxon>Bacteria</taxon>
        <taxon>Pseudomonadati</taxon>
        <taxon>Bacteroidota</taxon>
        <taxon>Bacteroidia</taxon>
        <taxon>Bacteroidales</taxon>
        <taxon>Bacteroidaceae</taxon>
        <taxon>Bacteroidaceae incertae sedis</taxon>
        <taxon>Candidatus Gallibacteroides</taxon>
    </lineage>
</organism>
<dbReference type="GO" id="GO:0044874">
    <property type="term" value="P:lipoprotein localization to outer membrane"/>
    <property type="evidence" value="ECO:0007669"/>
    <property type="project" value="TreeGrafter"/>
</dbReference>
<name>A0A9D1M820_9BACT</name>